<protein>
    <recommendedName>
        <fullName evidence="9">Mesothelin a</fullName>
    </recommendedName>
</protein>
<dbReference type="PANTHER" id="PTHR23412">
    <property type="entry name" value="STEREOCILIN RELATED"/>
    <property type="match status" value="1"/>
</dbReference>
<reference evidence="7 8" key="1">
    <citation type="submission" date="2020-10" db="EMBL/GenBank/DDBJ databases">
        <title>Pygocentrus nattereri (red-bellied piranha) genome, fPygNat1, primary haplotype.</title>
        <authorList>
            <person name="Myers G."/>
            <person name="Meyer A."/>
            <person name="Karagic N."/>
            <person name="Pippel M."/>
            <person name="Winkler S."/>
            <person name="Tracey A."/>
            <person name="Wood J."/>
            <person name="Formenti G."/>
            <person name="Howe K."/>
            <person name="Fedrigo O."/>
            <person name="Jarvis E.D."/>
        </authorList>
    </citation>
    <scope>NUCLEOTIDE SEQUENCE [LARGE SCALE GENOMIC DNA]</scope>
</reference>
<dbReference type="Pfam" id="PF06060">
    <property type="entry name" value="Mesothelin"/>
    <property type="match status" value="1"/>
</dbReference>
<evidence type="ECO:0000256" key="2">
    <source>
        <dbReference type="ARBA" id="ARBA00011016"/>
    </source>
</evidence>
<evidence type="ECO:0000256" key="5">
    <source>
        <dbReference type="ARBA" id="ARBA00023136"/>
    </source>
</evidence>
<keyword evidence="6" id="KW-0325">Glycoprotein</keyword>
<reference evidence="7" key="3">
    <citation type="submission" date="2025-09" db="UniProtKB">
        <authorList>
            <consortium name="Ensembl"/>
        </authorList>
    </citation>
    <scope>IDENTIFICATION</scope>
</reference>
<keyword evidence="4" id="KW-0130">Cell adhesion</keyword>
<evidence type="ECO:0000256" key="1">
    <source>
        <dbReference type="ARBA" id="ARBA00004370"/>
    </source>
</evidence>
<evidence type="ECO:0000313" key="7">
    <source>
        <dbReference type="Ensembl" id="ENSPNAP00000045607.1"/>
    </source>
</evidence>
<dbReference type="GO" id="GO:0016020">
    <property type="term" value="C:membrane"/>
    <property type="evidence" value="ECO:0007669"/>
    <property type="project" value="UniProtKB-SubCell"/>
</dbReference>
<proteinExistence type="inferred from homology"/>
<organism evidence="7 8">
    <name type="scientific">Pygocentrus nattereri</name>
    <name type="common">Red-bellied piranha</name>
    <dbReference type="NCBI Taxonomy" id="42514"/>
    <lineage>
        <taxon>Eukaryota</taxon>
        <taxon>Metazoa</taxon>
        <taxon>Chordata</taxon>
        <taxon>Craniata</taxon>
        <taxon>Vertebrata</taxon>
        <taxon>Euteleostomi</taxon>
        <taxon>Actinopterygii</taxon>
        <taxon>Neopterygii</taxon>
        <taxon>Teleostei</taxon>
        <taxon>Ostariophysi</taxon>
        <taxon>Characiformes</taxon>
        <taxon>Characoidei</taxon>
        <taxon>Pygocentrus</taxon>
    </lineage>
</organism>
<dbReference type="GeneTree" id="ENSGT00950000182957"/>
<comment type="subcellular location">
    <subcellularLocation>
        <location evidence="1">Membrane</location>
    </subcellularLocation>
</comment>
<keyword evidence="5" id="KW-0472">Membrane</keyword>
<evidence type="ECO:0000256" key="4">
    <source>
        <dbReference type="ARBA" id="ARBA00022889"/>
    </source>
</evidence>
<evidence type="ECO:0000256" key="6">
    <source>
        <dbReference type="ARBA" id="ARBA00023180"/>
    </source>
</evidence>
<dbReference type="GO" id="GO:0009986">
    <property type="term" value="C:cell surface"/>
    <property type="evidence" value="ECO:0007669"/>
    <property type="project" value="TreeGrafter"/>
</dbReference>
<dbReference type="GO" id="GO:0007160">
    <property type="term" value="P:cell-matrix adhesion"/>
    <property type="evidence" value="ECO:0007669"/>
    <property type="project" value="TreeGrafter"/>
</dbReference>
<evidence type="ECO:0008006" key="9">
    <source>
        <dbReference type="Google" id="ProtNLM"/>
    </source>
</evidence>
<dbReference type="Proteomes" id="UP001501920">
    <property type="component" value="Chromosome 12"/>
</dbReference>
<dbReference type="InterPro" id="IPR026664">
    <property type="entry name" value="Stereocilin-rel"/>
</dbReference>
<dbReference type="Ensembl" id="ENSPNAT00000072027.1">
    <property type="protein sequence ID" value="ENSPNAP00000045607.1"/>
    <property type="gene ID" value="ENSPNAG00000035230.1"/>
</dbReference>
<reference evidence="7" key="2">
    <citation type="submission" date="2025-08" db="UniProtKB">
        <authorList>
            <consortium name="Ensembl"/>
        </authorList>
    </citation>
    <scope>IDENTIFICATION</scope>
</reference>
<comment type="similarity">
    <text evidence="2">Belongs to the mesothelin family.</text>
</comment>
<sequence>MRYLSVSGNSLGTAEINAVGSYLCSLDVSVLKNITADSLRNANALDISSCSTDQKSVLYSIANSSFSTELSNPVAYYELISPYLGGAPLEDIQVQSTLNISMDIDTFISLNPAVVVALSVSTVRDLMGINVADLKLFENSPVVQSWEAQQKQSDLNTLNIGLQSGIPDIVSSTSVPITSTASINSDNNNNNITSTIASTSITASNNQNNTYTSVSTNGTATATVTNTITTSPTVNTTSVTAFAGINSTVSTAFSVNITSINSSATTTSSANTTVTTITSVNNTVNSTDSHVSAHTGINATTVSVNTTVPTPVSDNTTITIAAVNTTTVNTMNGNGNNTSVNATTPSISTTATATASSNTTTTANLNATVTPIAGANTTITIATANTTTVNPINGNVNASSINATTASLNTTVTSTASSNTTITVASANSTTVSPINGNVNASSINATTASLNTTVTSTASTNTTITVASANTTTVSPINGNVNASSINATTASLNTTVTSTASINTTITVASANTTTVSPINGNVNASSVNATTASLNTTVTSTASTNTTITVASANTTTVSPINGNVNASSINATTASLNTTVTSTASINTTITVASANTTTVSPINGNVNASSVNATTASLNTTVTSTASTNTTITVASANTTTVSPINGNVNASSINATTASLNTTVTGSASATITVTSGNATKGNINNSQISANTTATTTVTNSNATTGIITTTITGVTSVTIASATTTAQKNFCQGVDSHRLETHLLSGDLSAVICNFTISDFACSSVTSLSSNDLASLLTCRPQSNVGYSKQIWVLFFQRYSASLDDALDKYSSMASNINRPDTYILDAIGEVIVNNFSAVQLADTTFITEWFQIRLRPFLSTASTDFLSSLSSKDFSCQTYQIVVEALGMQAPLMEEKEKMSIVTSFIYPFLSKDGLPDPGCVSSASGNSDWLAKNFGEFSTYASLEQLRRLNTNFSSLGSLQLLTPSQAAELTLTSGALNSTSQMDQVFSRLEKGNAFKNVDEFFTTFNTQKQVANITPAVRDVMMNRTFKIVSTEFQKFETSDWIEWFEVKLTPVLSSFTAEMLVTTINNINCSNYQVVVRGLSSVSDEMVEFRKQELAAVLMAHLKQSIQQFSQPACRVNIQTDADWLTTNLGYFSSYVSSAQLKEFNISWLAVLDVLTGEQKAQLILQPGSGLMEKSVVQEVFSSVLMSSDQKQLGNFFTAFSQSAIQMNVTSIPPAVSDLILNMTLQALVPQFKTFSSQDFALWFQTYLRLFLPGIGPNSLSVIPRNISCNSYRAIVKGLDNVYSDLSTTQSKTVFSYTMDYLKHQSNQGQSCVQSVSNDTDWLVKNFGQFRSFTSFSDIISLKSDFNGVKAADVLTSSQLAELCSNPSQLHGPQDVDTVMAAISLNQFASFFDVVTPNILLNSSLYSSEVKEAFLQTVLVRGGLSSAAVADSEVQQWVNVRLRPLLSSLSSADVTPYFNIIRGRSCNTRQTAVSSLDSVRSSLSSDTQTQIYSNIQQLLTGPNGLGCYSGGSFYAFLKNSFLSFGFPDLSTFLSLIPGSRQQELLGSISPAELSVFLNGPNTVRNGSDLCTLLNNYNSTNQYLQTVQLCPLSFIHFCRFSPSFTL</sequence>
<keyword evidence="3" id="KW-0732">Signal</keyword>
<dbReference type="InterPro" id="IPR010335">
    <property type="entry name" value="Mesothelin"/>
</dbReference>
<keyword evidence="8" id="KW-1185">Reference proteome</keyword>
<evidence type="ECO:0000313" key="8">
    <source>
        <dbReference type="Proteomes" id="UP001501920"/>
    </source>
</evidence>
<evidence type="ECO:0000256" key="3">
    <source>
        <dbReference type="ARBA" id="ARBA00022729"/>
    </source>
</evidence>
<dbReference type="PANTHER" id="PTHR23412:SF6">
    <property type="entry name" value="MESOTHELIN"/>
    <property type="match status" value="1"/>
</dbReference>
<accession>A0AAR2J5I0</accession>
<name>A0AAR2J5I0_PYGNA</name>